<proteinExistence type="predicted"/>
<dbReference type="Proteomes" id="UP000808349">
    <property type="component" value="Unassembled WGS sequence"/>
</dbReference>
<accession>A0A9D7SA34</accession>
<dbReference type="InterPro" id="IPR025665">
    <property type="entry name" value="Beta-barrel_OMP_2"/>
</dbReference>
<reference evidence="2 3" key="1">
    <citation type="submission" date="2020-10" db="EMBL/GenBank/DDBJ databases">
        <title>Connecting structure to function with the recovery of over 1000 high-quality activated sludge metagenome-assembled genomes encoding full-length rRNA genes using long-read sequencing.</title>
        <authorList>
            <person name="Singleton C.M."/>
            <person name="Petriglieri F."/>
            <person name="Kristensen J.M."/>
            <person name="Kirkegaard R.H."/>
            <person name="Michaelsen T.Y."/>
            <person name="Andersen M.H."/>
            <person name="Karst S.M."/>
            <person name="Dueholm M.S."/>
            <person name="Nielsen P.H."/>
            <person name="Albertsen M."/>
        </authorList>
    </citation>
    <scope>NUCLEOTIDE SEQUENCE [LARGE SCALE GENOMIC DNA]</scope>
    <source>
        <strain evidence="2">Ribe_18-Q3-R11-54_BAT3C.373</strain>
    </source>
</reference>
<sequence>MKNLNQKLIMHLSVCALLLFTGIKTEAQSVEFGVRLMPTFSSLKVKTSSGGTIQGQYTIGFGFGGILGFNFTEFVGAQGEVIYSSISQKYKEQDVEQNLKLRYINIPLLLSLNTGKSKKLNGNFVVGPQIGISVGSSIKTTGGDGTTNAQAVLSVKKGDLGFAYGAGLDVGMNEANTARIGFGFRGVYGLIDISKDNNNNTSNSYLILDRTNLKTYSAYVGVSFIF</sequence>
<dbReference type="AlphaFoldDB" id="A0A9D7SA34"/>
<name>A0A9D7SA34_9BACT</name>
<evidence type="ECO:0000313" key="2">
    <source>
        <dbReference type="EMBL" id="MBK9718154.1"/>
    </source>
</evidence>
<dbReference type="EMBL" id="JADKFW010000007">
    <property type="protein sequence ID" value="MBK9718154.1"/>
    <property type="molecule type" value="Genomic_DNA"/>
</dbReference>
<feature type="domain" description="Outer membrane protein beta-barrel" evidence="1">
    <location>
        <begin position="27"/>
        <end position="193"/>
    </location>
</feature>
<organism evidence="2 3">
    <name type="scientific">Candidatus Defluviibacterium haderslevense</name>
    <dbReference type="NCBI Taxonomy" id="2981993"/>
    <lineage>
        <taxon>Bacteria</taxon>
        <taxon>Pseudomonadati</taxon>
        <taxon>Bacteroidota</taxon>
        <taxon>Saprospiria</taxon>
        <taxon>Saprospirales</taxon>
        <taxon>Saprospiraceae</taxon>
        <taxon>Candidatus Defluviibacterium</taxon>
    </lineage>
</organism>
<comment type="caution">
    <text evidence="2">The sequence shown here is derived from an EMBL/GenBank/DDBJ whole genome shotgun (WGS) entry which is preliminary data.</text>
</comment>
<protein>
    <submittedName>
        <fullName evidence="2">PorT family protein</fullName>
    </submittedName>
</protein>
<gene>
    <name evidence="2" type="ORF">IPO85_11705</name>
</gene>
<evidence type="ECO:0000259" key="1">
    <source>
        <dbReference type="Pfam" id="PF13568"/>
    </source>
</evidence>
<dbReference type="Pfam" id="PF13568">
    <property type="entry name" value="OMP_b-brl_2"/>
    <property type="match status" value="1"/>
</dbReference>
<dbReference type="InterPro" id="IPR011250">
    <property type="entry name" value="OMP/PagP_B-barrel"/>
</dbReference>
<evidence type="ECO:0000313" key="3">
    <source>
        <dbReference type="Proteomes" id="UP000808349"/>
    </source>
</evidence>
<dbReference type="SUPFAM" id="SSF56925">
    <property type="entry name" value="OMPA-like"/>
    <property type="match status" value="1"/>
</dbReference>